<dbReference type="PANTHER" id="PTHR10350">
    <property type="entry name" value="NUCLEAR PORE COMPLEX PROTEIN NUP155"/>
    <property type="match status" value="1"/>
</dbReference>
<reference evidence="5 6" key="1">
    <citation type="journal article" date="2015" name="Environ. Microbiol.">
        <title>Genome analyses suggest the presence of polyploidy and recent human-driven expansions in eight global populations of the honeybee pathogen Nosema ceranae.</title>
        <authorList>
            <person name="Pelin A."/>
            <person name="Selman M."/>
            <person name="Aris-Brosou S."/>
            <person name="Farinelli L."/>
            <person name="Corradi N."/>
        </authorList>
    </citation>
    <scope>NUCLEOTIDE SEQUENCE [LARGE SCALE GENOMIC DNA]</scope>
    <source>
        <strain evidence="5 6">PA08 1199</strain>
    </source>
</reference>
<dbReference type="GO" id="GO:0017056">
    <property type="term" value="F:structural constituent of nuclear pore"/>
    <property type="evidence" value="ECO:0007669"/>
    <property type="project" value="InterPro"/>
</dbReference>
<dbReference type="GO" id="GO:0006606">
    <property type="term" value="P:protein import into nucleus"/>
    <property type="evidence" value="ECO:0007669"/>
    <property type="project" value="TreeGrafter"/>
</dbReference>
<dbReference type="GO" id="GO:0036228">
    <property type="term" value="P:protein localization to nuclear inner membrane"/>
    <property type="evidence" value="ECO:0007669"/>
    <property type="project" value="TreeGrafter"/>
</dbReference>
<keyword evidence="2" id="KW-0813">Transport</keyword>
<dbReference type="InterPro" id="IPR004870">
    <property type="entry name" value="Nucleoporin_Nup155"/>
</dbReference>
<dbReference type="AlphaFoldDB" id="A0A0F9YVL1"/>
<dbReference type="GO" id="GO:0044611">
    <property type="term" value="C:nuclear pore inner ring"/>
    <property type="evidence" value="ECO:0007669"/>
    <property type="project" value="TreeGrafter"/>
</dbReference>
<gene>
    <name evidence="5" type="ORF">AAJ76_3000101013</name>
</gene>
<dbReference type="EMBL" id="JPQZ01000003">
    <property type="protein sequence ID" value="KKO76447.1"/>
    <property type="molecule type" value="Genomic_DNA"/>
</dbReference>
<comment type="subcellular location">
    <subcellularLocation>
        <location evidence="1">Nucleus</location>
    </subcellularLocation>
</comment>
<name>A0A0F9YVL1_9MICR</name>
<dbReference type="GO" id="GO:0006405">
    <property type="term" value="P:RNA export from nucleus"/>
    <property type="evidence" value="ECO:0007669"/>
    <property type="project" value="TreeGrafter"/>
</dbReference>
<dbReference type="VEuPathDB" id="MicrosporidiaDB:G9O61_00g009620"/>
<evidence type="ECO:0000256" key="1">
    <source>
        <dbReference type="ARBA" id="ARBA00004123"/>
    </source>
</evidence>
<comment type="caution">
    <text evidence="5">The sequence shown here is derived from an EMBL/GenBank/DDBJ whole genome shotgun (WGS) entry which is preliminary data.</text>
</comment>
<dbReference type="Gene3D" id="1.25.40.440">
    <property type="entry name" value="Nucleoporin, helical domain, central subdomain"/>
    <property type="match status" value="1"/>
</dbReference>
<evidence type="ECO:0000256" key="2">
    <source>
        <dbReference type="ARBA" id="ARBA00022448"/>
    </source>
</evidence>
<dbReference type="VEuPathDB" id="MicrosporidiaDB:G9O61_00g015930"/>
<evidence type="ECO:0000313" key="6">
    <source>
        <dbReference type="Proteomes" id="UP000034350"/>
    </source>
</evidence>
<dbReference type="VEuPathDB" id="MicrosporidiaDB:AAJ76_3000101013"/>
<proteinExistence type="predicted"/>
<dbReference type="Proteomes" id="UP000034350">
    <property type="component" value="Unassembled WGS sequence"/>
</dbReference>
<keyword evidence="6" id="KW-1185">Reference proteome</keyword>
<dbReference type="InterPro" id="IPR042537">
    <property type="entry name" value="Nucleoporin_Nup155_C_2"/>
</dbReference>
<evidence type="ECO:0000259" key="4">
    <source>
        <dbReference type="Pfam" id="PF08801"/>
    </source>
</evidence>
<sequence>MNKKQIFNETKAYEDNEGYSLREIYSTCAQTFSSYKTITKIKEYGLPPEKYDKCGIIPDLSLIWYAYNYRLSFFKYELNECEELPPFSSKVLFIDVFKPKQGIFNSKIIFCLMILTENQIILYGVDRDSKSLINTNFVISVPSTPVCYVLKNGSIYLGCENGNVYEVIYKSLDSWSFKLMYLYSPDTSIISNIVPSIFKRKKHKIIAMSANTKYLITLSKKVSVYNIEGGIFKVKDIFLYKEYIDIQIIEEKYGEVFFYCVMRDGTRDFYDTKHLFTKSCFLDDTEQNQDLKIKTAGDKFIILHKNKYKGTLIHFVSLNLYQQINMDRGKPCENQELISLQSEIYDCFFYEKDFFVLTKTKLIFYEILDLKRYVAVSRVEDVYNLLKNLGIRESLVLYFDLLSVKSDTTKLEYLIIKIDDNHIKGLFSFIYRQLKFVLEVPVKDIIENENLKGDLDLIVQKFKNLCNKLKQKDLELGLSIMNIFIQSVFYINLLLEYGINTENITFFKLIFNEEAEFKKKSLDTLMEIFKTNNSLDSLINLLSNKAPDYLPLNEIYFHKGFDLLKKYPSKDKLWEALKNFKNVPFNLEIISKFNDLKFYTGSVILIRKHFNFDHEETVKYLRTCVLCNGSISKCLEDKREDFLYAFFDALIANLLVTEIKTECACCEMNTNLKITDIIKLESKFLNKYLLEKTETHSNPLVYELYWKYCAYRDDRINAVKSLLWLIDFKPITLEKRIDLLQKAKTVSLHTTYQDDIKRRCSLKDIQLKLIEKGEDNKPIKISLLSADILLNDYAYKYPDLALQIIDQSLFTHNSVIKSLLQKSMEGDFKSAVKFLTVNKFHGTVFNCEIIGDILLDKMTQGNSLSKTLCEIGFSYSEIQKYIEKKIKQDDDVEFKNFLIEDFRGVSDDKKYFKQLEQLVAKN</sequence>
<evidence type="ECO:0000256" key="3">
    <source>
        <dbReference type="ARBA" id="ARBA00023242"/>
    </source>
</evidence>
<protein>
    <submittedName>
        <fullName evidence="5">Nuclear pore complex protein nup155</fullName>
    </submittedName>
</protein>
<evidence type="ECO:0000313" key="5">
    <source>
        <dbReference type="EMBL" id="KKO76447.1"/>
    </source>
</evidence>
<feature type="domain" description="Nucleoporin Nup133/Nup155-like N-terminal" evidence="4">
    <location>
        <begin position="53"/>
        <end position="244"/>
    </location>
</feature>
<accession>A0A0F9YVL1</accession>
<dbReference type="RefSeq" id="XP_024332189.1">
    <property type="nucleotide sequence ID" value="XM_024475023.1"/>
</dbReference>
<dbReference type="PANTHER" id="PTHR10350:SF6">
    <property type="entry name" value="NUCLEAR PORE COMPLEX PROTEIN NUP155"/>
    <property type="match status" value="1"/>
</dbReference>
<dbReference type="GO" id="GO:0000972">
    <property type="term" value="P:transcription-dependent tethering of RNA polymerase II gene DNA at nuclear periphery"/>
    <property type="evidence" value="ECO:0007669"/>
    <property type="project" value="TreeGrafter"/>
</dbReference>
<keyword evidence="3" id="KW-0539">Nucleus</keyword>
<dbReference type="GeneID" id="36319954"/>
<dbReference type="VEuPathDB" id="MicrosporidiaDB:NCER_100881"/>
<dbReference type="Pfam" id="PF08801">
    <property type="entry name" value="Nucleoporin_N"/>
    <property type="match status" value="1"/>
</dbReference>
<dbReference type="InterPro" id="IPR014908">
    <property type="entry name" value="Nucleoporin_Nup133/Nup155_N"/>
</dbReference>
<dbReference type="OrthoDB" id="338970at2759"/>
<organism evidence="5 6">
    <name type="scientific">Vairimorpha ceranae</name>
    <dbReference type="NCBI Taxonomy" id="40302"/>
    <lineage>
        <taxon>Eukaryota</taxon>
        <taxon>Fungi</taxon>
        <taxon>Fungi incertae sedis</taxon>
        <taxon>Microsporidia</taxon>
        <taxon>Nosematidae</taxon>
        <taxon>Vairimorpha</taxon>
    </lineage>
</organism>